<feature type="transmembrane region" description="Helical" evidence="21">
    <location>
        <begin position="764"/>
        <end position="785"/>
    </location>
</feature>
<evidence type="ECO:0000256" key="4">
    <source>
        <dbReference type="ARBA" id="ARBA00004406"/>
    </source>
</evidence>
<dbReference type="AlphaFoldDB" id="A0A8B9VGR8"/>
<keyword evidence="21" id="KW-0812">Transmembrane</keyword>
<dbReference type="GO" id="GO:0005789">
    <property type="term" value="C:endoplasmic reticulum membrane"/>
    <property type="evidence" value="ECO:0007669"/>
    <property type="project" value="UniProtKB-SubCell"/>
</dbReference>
<evidence type="ECO:0000256" key="14">
    <source>
        <dbReference type="ARBA" id="ARBA00023136"/>
    </source>
</evidence>
<evidence type="ECO:0000256" key="19">
    <source>
        <dbReference type="ARBA" id="ARBA00080843"/>
    </source>
</evidence>
<evidence type="ECO:0000256" key="11">
    <source>
        <dbReference type="ARBA" id="ARBA00023002"/>
    </source>
</evidence>
<feature type="compositionally biased region" description="Basic residues" evidence="20">
    <location>
        <begin position="81"/>
        <end position="92"/>
    </location>
</feature>
<evidence type="ECO:0000256" key="8">
    <source>
        <dbReference type="ARBA" id="ARBA00022824"/>
    </source>
</evidence>
<keyword evidence="24" id="KW-1185">Reference proteome</keyword>
<evidence type="ECO:0000256" key="2">
    <source>
        <dbReference type="ARBA" id="ARBA00001937"/>
    </source>
</evidence>
<keyword evidence="9" id="KW-0274">FAD</keyword>
<evidence type="ECO:0000256" key="16">
    <source>
        <dbReference type="ARBA" id="ARBA00041141"/>
    </source>
</evidence>
<dbReference type="Pfam" id="PF01593">
    <property type="entry name" value="Amino_oxidase"/>
    <property type="match status" value="1"/>
</dbReference>
<dbReference type="Proteomes" id="UP000694549">
    <property type="component" value="Unplaced"/>
</dbReference>
<evidence type="ECO:0000259" key="22">
    <source>
        <dbReference type="Pfam" id="PF01593"/>
    </source>
</evidence>
<evidence type="ECO:0000256" key="17">
    <source>
        <dbReference type="ARBA" id="ARBA00048815"/>
    </source>
</evidence>
<feature type="compositionally biased region" description="Polar residues" evidence="20">
    <location>
        <begin position="48"/>
        <end position="61"/>
    </location>
</feature>
<comment type="cofactor">
    <cofactor evidence="3">
        <name>FAD</name>
        <dbReference type="ChEBI" id="CHEBI:57692"/>
    </cofactor>
</comment>
<dbReference type="FunFam" id="3.50.50.60:FF:000178">
    <property type="entry name" value="All-trans-retinol 13,14-reductase"/>
    <property type="match status" value="1"/>
</dbReference>
<dbReference type="EC" id="1.3.99.23" evidence="15"/>
<keyword evidence="13" id="KW-0443">Lipid metabolism</keyword>
<dbReference type="GO" id="GO:0051786">
    <property type="term" value="F:all-trans-retinol 13,14-reductase activity"/>
    <property type="evidence" value="ECO:0007669"/>
    <property type="project" value="UniProtKB-EC"/>
</dbReference>
<name>A0A8B9VGR8_9AVES</name>
<sequence length="805" mass="86691">MPSPTAPLNARQWGALGGQGARAGWGPGSRCAQRPRSHALSRAAVTPALSQRARSGQQPPASSGLVVEEGGKCPGWERASKKSSTRFQGGRRRCPCWDGEVAGGARAGRGGVEHGVGVALAGCGRGLVGCGRGVGQEWAEFGEEWAELCREWAGLCRVSGRGLAGSGRGLGGSGRGSAGARRRRGRAAFGRFAMGPCALLAFGLLLLLLLALLLWGCSRGPNPFAADARRPPAPLVTDKAARRAVLKAVFSADKVPAGLDAIVIGSGIGGLAAAVLLAKAGRRVLVLEQHGKLGGCCHTFSEKGFEFDAGIHYVGQMHEGSMTRFIVDQLTEGQLEWVPMPAAYDAVVLGEPRRSRAHRVLTGDKEYFNALRERFPGETAAIDKFEQLTKSVTRGMNAIGILKLLPLPLARLLCRSGLLPWLSPFCRMASRSLKDVVDGLTANAELRAVLSYIFPTYGVLPSKASFSMHSILVNHYLRGAWYPKGGAGEIAFHTIPIIQRAGGNVLGRAPVQSILLDSQGKACGVTVKKGQELVKIFAPTIISDAGLFNTYERLLPAEARALPAIQAQLGMVKHGEAGFSVFVGLTGSSQELGLEATNYFVYPGNNLDEIMKRYLTSSRDEATKSIPFLFVTCPSAKDPTWEMRHPGKSTLAIVTFAKYEWFEEWKDEPVNKRGDDYEDLKKTFVDAVMEVVFKLYPNIEDKIEYISGGSPLTNQHYIASPRGEIYGIDHGTARMQAEAIATMRPQTAVPNLYLTGQDVSMCGFMGALHGALFCAGAVLNRNLYLDVLRLRKRTRAPTNNYKKRD</sequence>
<proteinExistence type="inferred from homology"/>
<dbReference type="InterPro" id="IPR036188">
    <property type="entry name" value="FAD/NAD-bd_sf"/>
</dbReference>
<keyword evidence="7" id="KW-0732">Signal</keyword>
<evidence type="ECO:0000313" key="24">
    <source>
        <dbReference type="Proteomes" id="UP000694549"/>
    </source>
</evidence>
<dbReference type="PANTHER" id="PTHR46091">
    <property type="entry name" value="BLR7054 PROTEIN"/>
    <property type="match status" value="1"/>
</dbReference>
<keyword evidence="11" id="KW-0560">Oxidoreductase</keyword>
<evidence type="ECO:0000256" key="1">
    <source>
        <dbReference type="ARBA" id="ARBA00001911"/>
    </source>
</evidence>
<organism evidence="23 24">
    <name type="scientific">Anas zonorhyncha</name>
    <name type="common">Eastern spot-billed duck</name>
    <dbReference type="NCBI Taxonomy" id="75864"/>
    <lineage>
        <taxon>Eukaryota</taxon>
        <taxon>Metazoa</taxon>
        <taxon>Chordata</taxon>
        <taxon>Craniata</taxon>
        <taxon>Vertebrata</taxon>
        <taxon>Euteleostomi</taxon>
        <taxon>Archelosauria</taxon>
        <taxon>Archosauria</taxon>
        <taxon>Dinosauria</taxon>
        <taxon>Saurischia</taxon>
        <taxon>Theropoda</taxon>
        <taxon>Coelurosauria</taxon>
        <taxon>Aves</taxon>
        <taxon>Neognathae</taxon>
        <taxon>Galloanserae</taxon>
        <taxon>Anseriformes</taxon>
        <taxon>Anatidae</taxon>
        <taxon>Anatinae</taxon>
        <taxon>Anas</taxon>
    </lineage>
</organism>
<comment type="subcellular location">
    <subcellularLocation>
        <location evidence="4">Endoplasmic reticulum membrane</location>
        <topology evidence="4">Peripheral membrane protein</topology>
    </subcellularLocation>
</comment>
<accession>A0A8B9VGR8</accession>
<evidence type="ECO:0000256" key="10">
    <source>
        <dbReference type="ARBA" id="ARBA00022857"/>
    </source>
</evidence>
<evidence type="ECO:0000256" key="5">
    <source>
        <dbReference type="ARBA" id="ARBA00005855"/>
    </source>
</evidence>
<dbReference type="FunFam" id="3.50.50.60:FF:000139">
    <property type="entry name" value="All-trans-retinol 13,14-reductase"/>
    <property type="match status" value="1"/>
</dbReference>
<reference evidence="23" key="2">
    <citation type="submission" date="2025-09" db="UniProtKB">
        <authorList>
            <consortium name="Ensembl"/>
        </authorList>
    </citation>
    <scope>IDENTIFICATION</scope>
</reference>
<keyword evidence="8" id="KW-0256">Endoplasmic reticulum</keyword>
<evidence type="ECO:0000256" key="21">
    <source>
        <dbReference type="SAM" id="Phobius"/>
    </source>
</evidence>
<dbReference type="InterPro" id="IPR052206">
    <property type="entry name" value="Retinol_saturase"/>
</dbReference>
<evidence type="ECO:0000256" key="6">
    <source>
        <dbReference type="ARBA" id="ARBA00022630"/>
    </source>
</evidence>
<dbReference type="PANTHER" id="PTHR46091:SF1">
    <property type="entry name" value="ALL-TRANS-RETINOL 13,14-REDUCTASE"/>
    <property type="match status" value="1"/>
</dbReference>
<reference evidence="23" key="1">
    <citation type="submission" date="2025-08" db="UniProtKB">
        <authorList>
            <consortium name="Ensembl"/>
        </authorList>
    </citation>
    <scope>IDENTIFICATION</scope>
</reference>
<dbReference type="Ensembl" id="ENSAZOT00000023746.1">
    <property type="protein sequence ID" value="ENSAZOP00000022089.1"/>
    <property type="gene ID" value="ENSAZOG00000014308.1"/>
</dbReference>
<evidence type="ECO:0000256" key="20">
    <source>
        <dbReference type="SAM" id="MobiDB-lite"/>
    </source>
</evidence>
<dbReference type="SUPFAM" id="SSF51905">
    <property type="entry name" value="FAD/NAD(P)-binding domain"/>
    <property type="match status" value="1"/>
</dbReference>
<comment type="cofactor">
    <cofactor evidence="2">
        <name>NADP(+)</name>
        <dbReference type="ChEBI" id="CHEBI:58349"/>
    </cofactor>
</comment>
<keyword evidence="10" id="KW-0521">NADP</keyword>
<keyword evidence="14 21" id="KW-0472">Membrane</keyword>
<keyword evidence="21" id="KW-1133">Transmembrane helix</keyword>
<evidence type="ECO:0000256" key="18">
    <source>
        <dbReference type="ARBA" id="ARBA00077112"/>
    </source>
</evidence>
<evidence type="ECO:0000256" key="12">
    <source>
        <dbReference type="ARBA" id="ARBA00023027"/>
    </source>
</evidence>
<feature type="transmembrane region" description="Helical" evidence="21">
    <location>
        <begin position="192"/>
        <end position="215"/>
    </location>
</feature>
<feature type="domain" description="Amine oxidase" evidence="22">
    <location>
        <begin position="268"/>
        <end position="772"/>
    </location>
</feature>
<evidence type="ECO:0000256" key="3">
    <source>
        <dbReference type="ARBA" id="ARBA00001974"/>
    </source>
</evidence>
<feature type="region of interest" description="Disordered" evidence="20">
    <location>
        <begin position="1"/>
        <end position="92"/>
    </location>
</feature>
<evidence type="ECO:0000256" key="13">
    <source>
        <dbReference type="ARBA" id="ARBA00023098"/>
    </source>
</evidence>
<comment type="similarity">
    <text evidence="5">Belongs to the carotenoid/retinoid oxidoreductase family. CrtISO subfamily.</text>
</comment>
<evidence type="ECO:0000256" key="7">
    <source>
        <dbReference type="ARBA" id="ARBA00022729"/>
    </source>
</evidence>
<comment type="catalytic activity">
    <reaction evidence="17">
        <text>all-trans-13,14-dihydroretinol + A = all-trans-retinol + AH2</text>
        <dbReference type="Rhea" id="RHEA:19193"/>
        <dbReference type="ChEBI" id="CHEBI:13193"/>
        <dbReference type="ChEBI" id="CHEBI:17336"/>
        <dbReference type="ChEBI" id="CHEBI:17499"/>
        <dbReference type="ChEBI" id="CHEBI:52075"/>
        <dbReference type="EC" id="1.3.99.23"/>
    </reaction>
</comment>
<feature type="compositionally biased region" description="Gly residues" evidence="20">
    <location>
        <begin position="15"/>
        <end position="27"/>
    </location>
</feature>
<comment type="cofactor">
    <cofactor evidence="1">
        <name>NAD(+)</name>
        <dbReference type="ChEBI" id="CHEBI:57540"/>
    </cofactor>
</comment>
<protein>
    <recommendedName>
        <fullName evidence="16">All-trans-retinol 13,14-reductase</fullName>
        <ecNumber evidence="15">1.3.99.23</ecNumber>
    </recommendedName>
    <alternativeName>
        <fullName evidence="19">All-trans-13,14-dihydroretinol saturase</fullName>
    </alternativeName>
    <alternativeName>
        <fullName evidence="18">PPAR-alpha-regulated and starvation-induced gene protein</fullName>
    </alternativeName>
</protein>
<evidence type="ECO:0000313" key="23">
    <source>
        <dbReference type="Ensembl" id="ENSAZOP00000022089.1"/>
    </source>
</evidence>
<keyword evidence="12" id="KW-0520">NAD</keyword>
<evidence type="ECO:0000256" key="9">
    <source>
        <dbReference type="ARBA" id="ARBA00022827"/>
    </source>
</evidence>
<evidence type="ECO:0000256" key="15">
    <source>
        <dbReference type="ARBA" id="ARBA00038979"/>
    </source>
</evidence>
<keyword evidence="6" id="KW-0285">Flavoprotein</keyword>
<dbReference type="InterPro" id="IPR002937">
    <property type="entry name" value="Amino_oxidase"/>
</dbReference>
<dbReference type="Gene3D" id="3.50.50.60">
    <property type="entry name" value="FAD/NAD(P)-binding domain"/>
    <property type="match status" value="2"/>
</dbReference>